<dbReference type="Pfam" id="PF13377">
    <property type="entry name" value="Peripla_BP_3"/>
    <property type="match status" value="1"/>
</dbReference>
<evidence type="ECO:0000313" key="5">
    <source>
        <dbReference type="EMBL" id="APG63497.1"/>
    </source>
</evidence>
<dbReference type="CDD" id="cd01392">
    <property type="entry name" value="HTH_LacI"/>
    <property type="match status" value="1"/>
</dbReference>
<feature type="domain" description="HTH lacI-type" evidence="4">
    <location>
        <begin position="8"/>
        <end position="62"/>
    </location>
</feature>
<evidence type="ECO:0000313" key="6">
    <source>
        <dbReference type="Proteomes" id="UP000242561"/>
    </source>
</evidence>
<dbReference type="Pfam" id="PF00356">
    <property type="entry name" value="LacI"/>
    <property type="match status" value="1"/>
</dbReference>
<sequence length="341" mass="37572">MARGAKRSTSKDVAKLAGVSPKTVSRVFNDEPHVTPAVREKVMKAAEELHYHPNIMARGLVRRRSFLIGLIYERPSPSYVVELQRGALRRLKDERYRLIVLSMESMNEQPKDLAILARNTALDGIILAPPACDIPEILDGLTKAKIPFSRIAPVAIPDLGLCTTMDDVAAAYESAQYLTDLGHRDVAIIKGDPLHAASARRTEGYIKCLTEQNISINPNWVEEGNFSFESGYDAAMRILSHDKKPTAILAQNDDMAVGAMSAAQELGLSIPGDISIVGYDDSEIARTVWPRLTTVRQPVEDMAFQAADLLLKQFDDMAYVAPAPLPHEMMIRQSAAPPRND</sequence>
<dbReference type="SUPFAM" id="SSF47413">
    <property type="entry name" value="lambda repressor-like DNA-binding domains"/>
    <property type="match status" value="1"/>
</dbReference>
<organism evidence="5 6">
    <name type="scientific">Sphingorhabdus lutea</name>
    <dbReference type="NCBI Taxonomy" id="1913578"/>
    <lineage>
        <taxon>Bacteria</taxon>
        <taxon>Pseudomonadati</taxon>
        <taxon>Pseudomonadota</taxon>
        <taxon>Alphaproteobacteria</taxon>
        <taxon>Sphingomonadales</taxon>
        <taxon>Sphingomonadaceae</taxon>
        <taxon>Sphingorhabdus</taxon>
    </lineage>
</organism>
<dbReference type="SUPFAM" id="SSF53822">
    <property type="entry name" value="Periplasmic binding protein-like I"/>
    <property type="match status" value="1"/>
</dbReference>
<dbReference type="Gene3D" id="1.10.260.40">
    <property type="entry name" value="lambda repressor-like DNA-binding domains"/>
    <property type="match status" value="1"/>
</dbReference>
<keyword evidence="1" id="KW-0805">Transcription regulation</keyword>
<dbReference type="OrthoDB" id="7939625at2"/>
<dbReference type="STRING" id="1913578.LPB140_02490"/>
<dbReference type="CDD" id="cd01545">
    <property type="entry name" value="PBP1_SalR"/>
    <property type="match status" value="1"/>
</dbReference>
<proteinExistence type="predicted"/>
<dbReference type="InterPro" id="IPR046335">
    <property type="entry name" value="LacI/GalR-like_sensor"/>
</dbReference>
<keyword evidence="3" id="KW-0804">Transcription</keyword>
<dbReference type="Gene3D" id="3.40.50.2300">
    <property type="match status" value="2"/>
</dbReference>
<dbReference type="GO" id="GO:0000976">
    <property type="term" value="F:transcription cis-regulatory region binding"/>
    <property type="evidence" value="ECO:0007669"/>
    <property type="project" value="TreeGrafter"/>
</dbReference>
<dbReference type="AlphaFoldDB" id="A0A1L3JED6"/>
<dbReference type="InterPro" id="IPR000843">
    <property type="entry name" value="HTH_LacI"/>
</dbReference>
<gene>
    <name evidence="5" type="ORF">LPB140_02490</name>
</gene>
<evidence type="ECO:0000256" key="2">
    <source>
        <dbReference type="ARBA" id="ARBA00023125"/>
    </source>
</evidence>
<dbReference type="InterPro" id="IPR028082">
    <property type="entry name" value="Peripla_BP_I"/>
</dbReference>
<evidence type="ECO:0000256" key="1">
    <source>
        <dbReference type="ARBA" id="ARBA00023015"/>
    </source>
</evidence>
<accession>A0A1L3JED6</accession>
<dbReference type="PROSITE" id="PS50932">
    <property type="entry name" value="HTH_LACI_2"/>
    <property type="match status" value="1"/>
</dbReference>
<dbReference type="KEGG" id="sphl:LPB140_02490"/>
<dbReference type="PANTHER" id="PTHR30146:SF153">
    <property type="entry name" value="LACTOSE OPERON REPRESSOR"/>
    <property type="match status" value="1"/>
</dbReference>
<name>A0A1L3JED6_9SPHN</name>
<keyword evidence="6" id="KW-1185">Reference proteome</keyword>
<reference evidence="5 6" key="1">
    <citation type="submission" date="2016-11" db="EMBL/GenBank/DDBJ databases">
        <title>Sphingorhabdus sp. LPB0140, isolated from marine environment.</title>
        <authorList>
            <person name="Kim E."/>
            <person name="Yi H."/>
        </authorList>
    </citation>
    <scope>NUCLEOTIDE SEQUENCE [LARGE SCALE GENOMIC DNA]</scope>
    <source>
        <strain evidence="5 6">LPB0140</strain>
    </source>
</reference>
<evidence type="ECO:0000259" key="4">
    <source>
        <dbReference type="PROSITE" id="PS50932"/>
    </source>
</evidence>
<dbReference type="InterPro" id="IPR010982">
    <property type="entry name" value="Lambda_DNA-bd_dom_sf"/>
</dbReference>
<dbReference type="EMBL" id="CP018154">
    <property type="protein sequence ID" value="APG63497.1"/>
    <property type="molecule type" value="Genomic_DNA"/>
</dbReference>
<dbReference type="SMART" id="SM00354">
    <property type="entry name" value="HTH_LACI"/>
    <property type="match status" value="1"/>
</dbReference>
<dbReference type="Proteomes" id="UP000242561">
    <property type="component" value="Chromosome"/>
</dbReference>
<protein>
    <submittedName>
        <fullName evidence="5">Alanine racemase</fullName>
    </submittedName>
</protein>
<dbReference type="PANTHER" id="PTHR30146">
    <property type="entry name" value="LACI-RELATED TRANSCRIPTIONAL REPRESSOR"/>
    <property type="match status" value="1"/>
</dbReference>
<dbReference type="GO" id="GO:0003700">
    <property type="term" value="F:DNA-binding transcription factor activity"/>
    <property type="evidence" value="ECO:0007669"/>
    <property type="project" value="TreeGrafter"/>
</dbReference>
<keyword evidence="2" id="KW-0238">DNA-binding</keyword>
<evidence type="ECO:0000256" key="3">
    <source>
        <dbReference type="ARBA" id="ARBA00023163"/>
    </source>
</evidence>